<evidence type="ECO:0000256" key="12">
    <source>
        <dbReference type="ARBA" id="ARBA00048418"/>
    </source>
</evidence>
<evidence type="ECO:0000256" key="11">
    <source>
        <dbReference type="ARBA" id="ARBA00035025"/>
    </source>
</evidence>
<dbReference type="AlphaFoldDB" id="A0A8E2DRN7"/>
<keyword evidence="6" id="KW-0949">S-adenosyl-L-methionine</keyword>
<keyword evidence="15" id="KW-1185">Reference proteome</keyword>
<comment type="similarity">
    <text evidence="2">Belongs to the methyltransferase superfamily. HEN1 family.</text>
</comment>
<keyword evidence="7" id="KW-0479">Metal-binding</keyword>
<sequence>MGLSDGMQGLSSQGASLTQAEADTSAQTELPVTFFPPLSQQRRAWVFDVLRRESVTTVLDIGCGEGDLIGCLCNPAPWLPPSHTVEIQALLEAQKDSFQHDASRENAITSYPYDGVHMQPIRVIGLDISAAELGFAIEQTVPADPKLDSWRSHMTRWIPLDVEIWEGGLESVNPGFMDIDCIISTEVIEHLPEEVLQDFPPIVLGVYQPRLLLLTTPSYTFNARFTAPDAAPSVRRAYPDPTGRTDRIFRHADHKFEWTVEEFTQWCETIADDWGYEVEVAGVGKPNEKDPWNRDESLGWASQVAMFRRKEGGSHRTERRARCERNGILERASQRKQHQLLASYRHTPHESAQRPVSLQSIGDLARDRLLEFHESSLPVRELWTAGQLDVPCGGSLELLVLAAAEHDALEVRCKPAEPIAKWQILLKNKLPEKEEDTCKPDHVSLVGDIVHSSSVDATALTFLAGQENSSGGWGDESSPWEASTSDDWHTASVHKGWGWGETFTWETDALANEPVPLTSV</sequence>
<keyword evidence="8" id="KW-0460">Magnesium</keyword>
<comment type="catalytic activity">
    <reaction evidence="12">
        <text>small RNA 3'-end nucleotide + S-adenosyl-L-methionine = small RNA 3'-end 2'-O-methylnucleotide + S-adenosyl-L-homocysteine + H(+)</text>
        <dbReference type="Rhea" id="RHEA:37887"/>
        <dbReference type="Rhea" id="RHEA-COMP:10415"/>
        <dbReference type="Rhea" id="RHEA-COMP:10416"/>
        <dbReference type="ChEBI" id="CHEBI:15378"/>
        <dbReference type="ChEBI" id="CHEBI:57856"/>
        <dbReference type="ChEBI" id="CHEBI:59789"/>
        <dbReference type="ChEBI" id="CHEBI:74896"/>
        <dbReference type="ChEBI" id="CHEBI:74898"/>
        <dbReference type="EC" id="2.1.1.386"/>
    </reaction>
</comment>
<dbReference type="OrthoDB" id="2154311at2759"/>
<evidence type="ECO:0000256" key="5">
    <source>
        <dbReference type="ARBA" id="ARBA00022679"/>
    </source>
</evidence>
<evidence type="ECO:0000256" key="13">
    <source>
        <dbReference type="SAM" id="MobiDB-lite"/>
    </source>
</evidence>
<protein>
    <recommendedName>
        <fullName evidence="3">Small RNA 2'-O-methyltransferase</fullName>
        <ecNumber evidence="11">2.1.1.386</ecNumber>
    </recommendedName>
</protein>
<proteinExistence type="inferred from homology"/>
<organism evidence="14 15">
    <name type="scientific">Obba rivulosa</name>
    <dbReference type="NCBI Taxonomy" id="1052685"/>
    <lineage>
        <taxon>Eukaryota</taxon>
        <taxon>Fungi</taxon>
        <taxon>Dikarya</taxon>
        <taxon>Basidiomycota</taxon>
        <taxon>Agaricomycotina</taxon>
        <taxon>Agaricomycetes</taxon>
        <taxon>Polyporales</taxon>
        <taxon>Gelatoporiaceae</taxon>
        <taxon>Obba</taxon>
    </lineage>
</organism>
<dbReference type="GO" id="GO:0001510">
    <property type="term" value="P:RNA methylation"/>
    <property type="evidence" value="ECO:0007669"/>
    <property type="project" value="InterPro"/>
</dbReference>
<dbReference type="GO" id="GO:0005737">
    <property type="term" value="C:cytoplasm"/>
    <property type="evidence" value="ECO:0007669"/>
    <property type="project" value="TreeGrafter"/>
</dbReference>
<evidence type="ECO:0000256" key="6">
    <source>
        <dbReference type="ARBA" id="ARBA00022691"/>
    </source>
</evidence>
<dbReference type="Gene3D" id="3.40.50.150">
    <property type="entry name" value="Vaccinia Virus protein VP39"/>
    <property type="match status" value="1"/>
</dbReference>
<dbReference type="Proteomes" id="UP000250043">
    <property type="component" value="Unassembled WGS sequence"/>
</dbReference>
<evidence type="ECO:0000256" key="10">
    <source>
        <dbReference type="ARBA" id="ARBA00023158"/>
    </source>
</evidence>
<dbReference type="SUPFAM" id="SSF53335">
    <property type="entry name" value="S-adenosyl-L-methionine-dependent methyltransferases"/>
    <property type="match status" value="1"/>
</dbReference>
<name>A0A8E2DRN7_9APHY</name>
<evidence type="ECO:0000256" key="2">
    <source>
        <dbReference type="ARBA" id="ARBA00009026"/>
    </source>
</evidence>
<gene>
    <name evidence="14" type="ORF">OBBRIDRAFT_143896</name>
</gene>
<keyword evidence="5" id="KW-0808">Transferase</keyword>
<dbReference type="InterPro" id="IPR029063">
    <property type="entry name" value="SAM-dependent_MTases_sf"/>
</dbReference>
<evidence type="ECO:0000313" key="14">
    <source>
        <dbReference type="EMBL" id="OCH94422.1"/>
    </source>
</evidence>
<dbReference type="PANTHER" id="PTHR21404">
    <property type="entry name" value="HEN1"/>
    <property type="match status" value="1"/>
</dbReference>
<feature type="region of interest" description="Disordered" evidence="13">
    <location>
        <begin position="466"/>
        <end position="486"/>
    </location>
</feature>
<dbReference type="InterPro" id="IPR026610">
    <property type="entry name" value="Hen1"/>
</dbReference>
<dbReference type="GO" id="GO:0046872">
    <property type="term" value="F:metal ion binding"/>
    <property type="evidence" value="ECO:0007669"/>
    <property type="project" value="UniProtKB-KW"/>
</dbReference>
<dbReference type="PANTHER" id="PTHR21404:SF3">
    <property type="entry name" value="SMALL RNA 2'-O-METHYLTRANSFERASE"/>
    <property type="match status" value="1"/>
</dbReference>
<evidence type="ECO:0000256" key="4">
    <source>
        <dbReference type="ARBA" id="ARBA00022603"/>
    </source>
</evidence>
<evidence type="ECO:0000256" key="7">
    <source>
        <dbReference type="ARBA" id="ARBA00022723"/>
    </source>
</evidence>
<feature type="compositionally biased region" description="Polar residues" evidence="13">
    <location>
        <begin position="9"/>
        <end position="23"/>
    </location>
</feature>
<evidence type="ECO:0000313" key="15">
    <source>
        <dbReference type="Proteomes" id="UP000250043"/>
    </source>
</evidence>
<dbReference type="GO" id="GO:0030422">
    <property type="term" value="P:siRNA processing"/>
    <property type="evidence" value="ECO:0007669"/>
    <property type="project" value="TreeGrafter"/>
</dbReference>
<evidence type="ECO:0000256" key="3">
    <source>
        <dbReference type="ARBA" id="ARBA00021330"/>
    </source>
</evidence>
<dbReference type="EC" id="2.1.1.386" evidence="11"/>
<evidence type="ECO:0000256" key="1">
    <source>
        <dbReference type="ARBA" id="ARBA00001946"/>
    </source>
</evidence>
<feature type="region of interest" description="Disordered" evidence="13">
    <location>
        <begin position="1"/>
        <end position="23"/>
    </location>
</feature>
<evidence type="ECO:0000256" key="8">
    <source>
        <dbReference type="ARBA" id="ARBA00022842"/>
    </source>
</evidence>
<keyword evidence="4" id="KW-0489">Methyltransferase</keyword>
<reference evidence="14 15" key="1">
    <citation type="submission" date="2016-07" db="EMBL/GenBank/DDBJ databases">
        <title>Draft genome of the white-rot fungus Obba rivulosa 3A-2.</title>
        <authorList>
            <consortium name="DOE Joint Genome Institute"/>
            <person name="Miettinen O."/>
            <person name="Riley R."/>
            <person name="Acob R."/>
            <person name="Barry K."/>
            <person name="Cullen D."/>
            <person name="De Vries R."/>
            <person name="Hainaut M."/>
            <person name="Hatakka A."/>
            <person name="Henrissat B."/>
            <person name="Hilden K."/>
            <person name="Kuo R."/>
            <person name="Labutti K."/>
            <person name="Lipzen A."/>
            <person name="Makela M.R."/>
            <person name="Sandor L."/>
            <person name="Spatafora J.W."/>
            <person name="Grigoriev I.V."/>
            <person name="Hibbett D.S."/>
        </authorList>
    </citation>
    <scope>NUCLEOTIDE SEQUENCE [LARGE SCALE GENOMIC DNA]</scope>
    <source>
        <strain evidence="14 15">3A-2</strain>
    </source>
</reference>
<dbReference type="GO" id="GO:0003723">
    <property type="term" value="F:RNA binding"/>
    <property type="evidence" value="ECO:0007669"/>
    <property type="project" value="UniProtKB-KW"/>
</dbReference>
<evidence type="ECO:0000256" key="9">
    <source>
        <dbReference type="ARBA" id="ARBA00022884"/>
    </source>
</evidence>
<comment type="cofactor">
    <cofactor evidence="1">
        <name>Mg(2+)</name>
        <dbReference type="ChEBI" id="CHEBI:18420"/>
    </cofactor>
</comment>
<keyword evidence="10" id="KW-0943">RNA-mediated gene silencing</keyword>
<dbReference type="GO" id="GO:0005634">
    <property type="term" value="C:nucleus"/>
    <property type="evidence" value="ECO:0007669"/>
    <property type="project" value="TreeGrafter"/>
</dbReference>
<keyword evidence="9" id="KW-0694">RNA-binding</keyword>
<dbReference type="EMBL" id="KV722344">
    <property type="protein sequence ID" value="OCH94422.1"/>
    <property type="molecule type" value="Genomic_DNA"/>
</dbReference>
<accession>A0A8E2DRN7</accession>
<dbReference type="GO" id="GO:0090486">
    <property type="term" value="F:small RNA 2'-O-methyltransferase activity"/>
    <property type="evidence" value="ECO:0007669"/>
    <property type="project" value="UniProtKB-EC"/>
</dbReference>